<dbReference type="EMBL" id="JNBS01001717">
    <property type="protein sequence ID" value="OQS00319.1"/>
    <property type="molecule type" value="Genomic_DNA"/>
</dbReference>
<evidence type="ECO:0000256" key="6">
    <source>
        <dbReference type="SAM" id="MobiDB-lite"/>
    </source>
</evidence>
<dbReference type="GO" id="GO:0004672">
    <property type="term" value="F:protein kinase activity"/>
    <property type="evidence" value="ECO:0007669"/>
    <property type="project" value="InterPro"/>
</dbReference>
<feature type="region of interest" description="Disordered" evidence="6">
    <location>
        <begin position="178"/>
        <end position="212"/>
    </location>
</feature>
<dbReference type="InterPro" id="IPR011009">
    <property type="entry name" value="Kinase-like_dom_sf"/>
</dbReference>
<dbReference type="Pfam" id="PF00069">
    <property type="entry name" value="Pkinase"/>
    <property type="match status" value="1"/>
</dbReference>
<evidence type="ECO:0000256" key="2">
    <source>
        <dbReference type="ARBA" id="ARBA00022840"/>
    </source>
</evidence>
<dbReference type="InterPro" id="IPR019310">
    <property type="entry name" value="Efg1"/>
</dbReference>
<dbReference type="Proteomes" id="UP000243217">
    <property type="component" value="Unassembled WGS sequence"/>
</dbReference>
<accession>A0A1V9ZQR4</accession>
<feature type="domain" description="Protein kinase" evidence="7">
    <location>
        <begin position="286"/>
        <end position="563"/>
    </location>
</feature>
<dbReference type="InterPro" id="IPR000719">
    <property type="entry name" value="Prot_kinase_dom"/>
</dbReference>
<dbReference type="Pfam" id="PF10153">
    <property type="entry name" value="Efg1"/>
    <property type="match status" value="1"/>
</dbReference>
<feature type="binding site" evidence="4">
    <location>
        <position position="315"/>
    </location>
    <ligand>
        <name>ATP</name>
        <dbReference type="ChEBI" id="CHEBI:30616"/>
    </ligand>
</feature>
<keyword evidence="1 4" id="KW-0547">Nucleotide-binding</keyword>
<dbReference type="PANTHER" id="PTHR24347">
    <property type="entry name" value="SERINE/THREONINE-PROTEIN KINASE"/>
    <property type="match status" value="1"/>
</dbReference>
<evidence type="ECO:0000313" key="8">
    <source>
        <dbReference type="EMBL" id="OQS00319.1"/>
    </source>
</evidence>
<evidence type="ECO:0000256" key="1">
    <source>
        <dbReference type="ARBA" id="ARBA00022741"/>
    </source>
</evidence>
<feature type="coiled-coil region" evidence="5">
    <location>
        <begin position="914"/>
        <end position="941"/>
    </location>
</feature>
<gene>
    <name evidence="8" type="ORF">THRCLA_06028</name>
</gene>
<dbReference type="OrthoDB" id="6766775at2759"/>
<dbReference type="InterPro" id="IPR008271">
    <property type="entry name" value="Ser/Thr_kinase_AS"/>
</dbReference>
<dbReference type="PROSITE" id="PS00108">
    <property type="entry name" value="PROTEIN_KINASE_ST"/>
    <property type="match status" value="1"/>
</dbReference>
<feature type="compositionally biased region" description="Basic residues" evidence="6">
    <location>
        <begin position="10"/>
        <end position="24"/>
    </location>
</feature>
<name>A0A1V9ZQR4_9STRA</name>
<dbReference type="STRING" id="74557.A0A1V9ZQR4"/>
<dbReference type="InterPro" id="IPR049258">
    <property type="entry name" value="ODAD1_CC"/>
</dbReference>
<evidence type="ECO:0000256" key="5">
    <source>
        <dbReference type="SAM" id="Coils"/>
    </source>
</evidence>
<dbReference type="PROSITE" id="PS00107">
    <property type="entry name" value="PROTEIN_KINASE_ATP"/>
    <property type="match status" value="1"/>
</dbReference>
<keyword evidence="9" id="KW-1185">Reference proteome</keyword>
<dbReference type="PROSITE" id="PS50011">
    <property type="entry name" value="PROTEIN_KINASE_DOM"/>
    <property type="match status" value="1"/>
</dbReference>
<dbReference type="GO" id="GO:0006364">
    <property type="term" value="P:rRNA processing"/>
    <property type="evidence" value="ECO:0007669"/>
    <property type="project" value="InterPro"/>
</dbReference>
<protein>
    <recommendedName>
        <fullName evidence="7">Protein kinase domain-containing protein</fullName>
    </recommendedName>
</protein>
<feature type="region of interest" description="Disordered" evidence="6">
    <location>
        <begin position="1"/>
        <end position="24"/>
    </location>
</feature>
<evidence type="ECO:0000259" key="7">
    <source>
        <dbReference type="PROSITE" id="PS50011"/>
    </source>
</evidence>
<reference evidence="8 9" key="1">
    <citation type="journal article" date="2014" name="Genome Biol. Evol.">
        <title>The secreted proteins of Achlya hypogyna and Thraustotheca clavata identify the ancestral oomycete secretome and reveal gene acquisitions by horizontal gene transfer.</title>
        <authorList>
            <person name="Misner I."/>
            <person name="Blouin N."/>
            <person name="Leonard G."/>
            <person name="Richards T.A."/>
            <person name="Lane C.E."/>
        </authorList>
    </citation>
    <scope>NUCLEOTIDE SEQUENCE [LARGE SCALE GENOMIC DNA]</scope>
    <source>
        <strain evidence="8 9">ATCC 34112</strain>
    </source>
</reference>
<dbReference type="Pfam" id="PF21773">
    <property type="entry name" value="ODAD1_CC"/>
    <property type="match status" value="1"/>
</dbReference>
<evidence type="ECO:0000256" key="4">
    <source>
        <dbReference type="PROSITE-ProRule" id="PRU10141"/>
    </source>
</evidence>
<dbReference type="AlphaFoldDB" id="A0A1V9ZQR4"/>
<keyword evidence="2 4" id="KW-0067">ATP-binding</keyword>
<sequence>MAPTAGTILRMKKAGVKPKKKTQSLKNKLRNLERFLKKDTLPEDVRKAKEEELAALRSQMDDKLKQDHEREIALKYRKVKFFERRRLMRTLKKLRQEMTSNDSDELKEKYEAAKQDMMFIFYYPKGEKYVQLFPDKKKQSDEDLARQAELKKAAIHAYTTAPSHADFDNYCFCDAKEPAEDSDNETKGQTSKRKSTDMKHKEKRRKKAADTHVVADTEAPIETEEQDDFFMSSSPIVRRWRIRASRRPQMPLLAMAVATGLMFAMPVARNDAGLASQRLFDDEYDIVYSRALGSGAFGMVMQCIRKMDQTLSAVKVIADCYEEATRERTALGCVQMAGGHDNIIQLNDHYTHDGFHYIVMEFVDGMTLFDYVHQRTRLDELAARHILAQVASALMFMHNHGMVHCDLKPDNIMIQSTDTNCVHVKLIDFGSTTIPNPQECSMPLKRAITLSSIPQSGTKSYWSPEMLGDKHAKVMPKMDMWSLGCILYIMLTGSHPFDPKGNLTEAQILHNVRHSSVDFDQPIWQSVSPQLQTIVAGLLDKDPTSRLSAVDLVEKLKVPESAVNNGDEVEYDDDMNDEEEDIHELDKVVVDENEKNKLEMPKDTMEIEKKHYTVQEQRAVIRKIHESNQILKQELAIEWREAKSMMGAAKQEKLKRLQKQSTSFTHKIEQEKRTIAKLEAAIVHHNYELQRIRDEFVKSEKLESAASASRRVRALENRLEISLVKKNEVDSMNKHLRQQIDKARRDRVVFDGIYKKLERETYEYASRLEMANADLVKSITGKDQIDKEVQELQAIVEAEQQSYEKEFKELRLLIASSTHEAAELARAIELAPETEIVSGQLSPDEELSLHHTSAQSSWKIAYDKAIASASSAEAMKYHQLFEHIFTETGAPDAEHLTQEIQRKDEENFKTFKHVEGMHKEIDDLRVELEKTTAALDTYKQQEGIGASVLDKTLLRAMSAKLHGIEEKNLQMDIEYDETCVRLGRVKATIHSIFTVLHQTTDKAGQKANSAVSLTDITDTNMLEYLQIIEKCIITQLQNSHSSNSGHEQVWPHVLPEAKPHANAKKMKQNIDPPTLSLTELSVSPSKLSSPSARSNGSSCASGRYLDATEEDERALTYDELRECAEATFQRPRGRRRDN</sequence>
<evidence type="ECO:0000256" key="3">
    <source>
        <dbReference type="ARBA" id="ARBA00023054"/>
    </source>
</evidence>
<proteinExistence type="predicted"/>
<dbReference type="InterPro" id="IPR017441">
    <property type="entry name" value="Protein_kinase_ATP_BS"/>
</dbReference>
<evidence type="ECO:0000313" key="9">
    <source>
        <dbReference type="Proteomes" id="UP000243217"/>
    </source>
</evidence>
<dbReference type="SUPFAM" id="SSF56112">
    <property type="entry name" value="Protein kinase-like (PK-like)"/>
    <property type="match status" value="1"/>
</dbReference>
<organism evidence="8 9">
    <name type="scientific">Thraustotheca clavata</name>
    <dbReference type="NCBI Taxonomy" id="74557"/>
    <lineage>
        <taxon>Eukaryota</taxon>
        <taxon>Sar</taxon>
        <taxon>Stramenopiles</taxon>
        <taxon>Oomycota</taxon>
        <taxon>Saprolegniomycetes</taxon>
        <taxon>Saprolegniales</taxon>
        <taxon>Achlyaceae</taxon>
        <taxon>Thraustotheca</taxon>
    </lineage>
</organism>
<dbReference type="Gene3D" id="1.10.510.10">
    <property type="entry name" value="Transferase(Phosphotransferase) domain 1"/>
    <property type="match status" value="1"/>
</dbReference>
<feature type="region of interest" description="Disordered" evidence="6">
    <location>
        <begin position="1075"/>
        <end position="1105"/>
    </location>
</feature>
<feature type="coiled-coil region" evidence="5">
    <location>
        <begin position="654"/>
        <end position="695"/>
    </location>
</feature>
<dbReference type="Gene3D" id="3.30.200.20">
    <property type="entry name" value="Phosphorylase Kinase, domain 1"/>
    <property type="match status" value="1"/>
</dbReference>
<dbReference type="GO" id="GO:0005524">
    <property type="term" value="F:ATP binding"/>
    <property type="evidence" value="ECO:0007669"/>
    <property type="project" value="UniProtKB-UniRule"/>
</dbReference>
<dbReference type="SMART" id="SM00220">
    <property type="entry name" value="S_TKc"/>
    <property type="match status" value="1"/>
</dbReference>
<comment type="caution">
    <text evidence="8">The sequence shown here is derived from an EMBL/GenBank/DDBJ whole genome shotgun (WGS) entry which is preliminary data.</text>
</comment>
<keyword evidence="3 5" id="KW-0175">Coiled coil</keyword>
<feature type="compositionally biased region" description="Low complexity" evidence="6">
    <location>
        <begin position="1080"/>
        <end position="1094"/>
    </location>
</feature>